<comment type="caution">
    <text evidence="2">The sequence shown here is derived from an EMBL/GenBank/DDBJ whole genome shotgun (WGS) entry which is preliminary data.</text>
</comment>
<dbReference type="Pfam" id="PF00239">
    <property type="entry name" value="Resolvase"/>
    <property type="match status" value="1"/>
</dbReference>
<protein>
    <recommendedName>
        <fullName evidence="1">Resolvase/invertase-type recombinase catalytic domain-containing protein</fullName>
    </recommendedName>
</protein>
<evidence type="ECO:0000313" key="2">
    <source>
        <dbReference type="EMBL" id="CAK0909814.1"/>
    </source>
</evidence>
<dbReference type="Gene3D" id="3.40.50.1390">
    <property type="entry name" value="Resolvase, N-terminal catalytic domain"/>
    <property type="match status" value="1"/>
</dbReference>
<name>A0ABN9YCE9_9DINO</name>
<gene>
    <name evidence="2" type="ORF">PCOR1329_LOCUS84132</name>
</gene>
<feature type="non-terminal residue" evidence="2">
    <location>
        <position position="1"/>
    </location>
</feature>
<proteinExistence type="predicted"/>
<evidence type="ECO:0000259" key="1">
    <source>
        <dbReference type="SMART" id="SM00857"/>
    </source>
</evidence>
<evidence type="ECO:0000313" key="3">
    <source>
        <dbReference type="Proteomes" id="UP001189429"/>
    </source>
</evidence>
<accession>A0ABN9YCE9</accession>
<dbReference type="InterPro" id="IPR036162">
    <property type="entry name" value="Resolvase-like_N_sf"/>
</dbReference>
<dbReference type="Proteomes" id="UP001189429">
    <property type="component" value="Unassembled WGS sequence"/>
</dbReference>
<keyword evidence="3" id="KW-1185">Reference proteome</keyword>
<organism evidence="2 3">
    <name type="scientific">Prorocentrum cordatum</name>
    <dbReference type="NCBI Taxonomy" id="2364126"/>
    <lineage>
        <taxon>Eukaryota</taxon>
        <taxon>Sar</taxon>
        <taxon>Alveolata</taxon>
        <taxon>Dinophyceae</taxon>
        <taxon>Prorocentrales</taxon>
        <taxon>Prorocentraceae</taxon>
        <taxon>Prorocentrum</taxon>
    </lineage>
</organism>
<dbReference type="SMART" id="SM00857">
    <property type="entry name" value="Resolvase"/>
    <property type="match status" value="1"/>
</dbReference>
<reference evidence="2" key="1">
    <citation type="submission" date="2023-10" db="EMBL/GenBank/DDBJ databases">
        <authorList>
            <person name="Chen Y."/>
            <person name="Shah S."/>
            <person name="Dougan E. K."/>
            <person name="Thang M."/>
            <person name="Chan C."/>
        </authorList>
    </citation>
    <scope>NUCLEOTIDE SEQUENCE [LARGE SCALE GENOMIC DNA]</scope>
</reference>
<dbReference type="InterPro" id="IPR006119">
    <property type="entry name" value="Resolv_N"/>
</dbReference>
<dbReference type="EMBL" id="CAUYUJ010022267">
    <property type="protein sequence ID" value="CAK0909814.1"/>
    <property type="molecule type" value="Genomic_DNA"/>
</dbReference>
<dbReference type="SUPFAM" id="SSF53041">
    <property type="entry name" value="Resolvase-like"/>
    <property type="match status" value="1"/>
</dbReference>
<sequence>PEAVAIGFNPIRLSLAHHLDAMGVLRRPAGLAQKTPALLHVVLGKSPGETLRRDGDQAYSLTAQRKACTSTFDRKFGKKKWKVIQWHTRDVSARQSKAWPKQLKAIIAQAKADGAILATSAVCRMLRSKRDCITVEDANVRLLLCEHDGIDASTPTGRYFFCQQVLSAELEARLCGERTKAALQVAKGKGMKLGTQNPKVRNKSAWSQRDAALDRARALWPMMGKAVEAGHGAPWIADMLNGKTKAKKINNCKCFHAGPVQRIMKRQKKLKLF</sequence>
<feature type="domain" description="Resolvase/invertase-type recombinase catalytic" evidence="1">
    <location>
        <begin position="54"/>
        <end position="192"/>
    </location>
</feature>